<organism evidence="14 15">
    <name type="scientific">Leminorella grimontii</name>
    <dbReference type="NCBI Taxonomy" id="82981"/>
    <lineage>
        <taxon>Bacteria</taxon>
        <taxon>Pseudomonadati</taxon>
        <taxon>Pseudomonadota</taxon>
        <taxon>Gammaproteobacteria</taxon>
        <taxon>Enterobacterales</taxon>
        <taxon>Budviciaceae</taxon>
        <taxon>Leminorella</taxon>
    </lineage>
</organism>
<dbReference type="InterPro" id="IPR027304">
    <property type="entry name" value="Trigger_fact/SurA_dom_sf"/>
</dbReference>
<dbReference type="Gene3D" id="3.10.50.40">
    <property type="match status" value="1"/>
</dbReference>
<dbReference type="NCBIfam" id="NF008054">
    <property type="entry name" value="PRK10788.1"/>
    <property type="match status" value="1"/>
</dbReference>
<evidence type="ECO:0000256" key="5">
    <source>
        <dbReference type="ARBA" id="ARBA00022989"/>
    </source>
</evidence>
<dbReference type="GO" id="GO:0003755">
    <property type="term" value="F:peptidyl-prolyl cis-trans isomerase activity"/>
    <property type="evidence" value="ECO:0007669"/>
    <property type="project" value="UniProtKB-KW"/>
</dbReference>
<evidence type="ECO:0000259" key="13">
    <source>
        <dbReference type="PROSITE" id="PS50198"/>
    </source>
</evidence>
<gene>
    <name evidence="14" type="primary">ppiD</name>
    <name evidence="14" type="ORF">SOASR030_01520</name>
</gene>
<dbReference type="PROSITE" id="PS50198">
    <property type="entry name" value="PPIC_PPIASE_2"/>
    <property type="match status" value="1"/>
</dbReference>
<dbReference type="InterPro" id="IPR023058">
    <property type="entry name" value="PPIase_PpiC_CS"/>
</dbReference>
<keyword evidence="4 12" id="KW-0812">Transmembrane</keyword>
<evidence type="ECO:0000313" key="15">
    <source>
        <dbReference type="Proteomes" id="UP001058124"/>
    </source>
</evidence>
<evidence type="ECO:0000256" key="2">
    <source>
        <dbReference type="ARBA" id="ARBA00022475"/>
    </source>
</evidence>
<protein>
    <recommendedName>
        <fullName evidence="9">Periplasmic chaperone PpiD</fullName>
    </recommendedName>
    <alternativeName>
        <fullName evidence="10">Periplasmic folding chaperone</fullName>
    </alternativeName>
</protein>
<dbReference type="InterPro" id="IPR000297">
    <property type="entry name" value="PPIase_PpiC"/>
</dbReference>
<evidence type="ECO:0000256" key="1">
    <source>
        <dbReference type="ARBA" id="ARBA00004382"/>
    </source>
</evidence>
<accession>A0AAV5MWJ6</accession>
<dbReference type="Proteomes" id="UP001058124">
    <property type="component" value="Unassembled WGS sequence"/>
</dbReference>
<dbReference type="RefSeq" id="WP_027276002.1">
    <property type="nucleotide sequence ID" value="NZ_BRLH01000001.1"/>
</dbReference>
<dbReference type="Pfam" id="PF13624">
    <property type="entry name" value="SurA_N_3"/>
    <property type="match status" value="1"/>
</dbReference>
<evidence type="ECO:0000256" key="4">
    <source>
        <dbReference type="ARBA" id="ARBA00022692"/>
    </source>
</evidence>
<dbReference type="AlphaFoldDB" id="A0AAV5MWJ6"/>
<proteinExistence type="inferred from homology"/>
<evidence type="ECO:0000256" key="7">
    <source>
        <dbReference type="ARBA" id="ARBA00023186"/>
    </source>
</evidence>
<evidence type="ECO:0000256" key="8">
    <source>
        <dbReference type="ARBA" id="ARBA00038408"/>
    </source>
</evidence>
<dbReference type="Gene3D" id="1.10.4030.10">
    <property type="entry name" value="Porin chaperone SurA, peptide-binding domain"/>
    <property type="match status" value="1"/>
</dbReference>
<evidence type="ECO:0000256" key="10">
    <source>
        <dbReference type="ARBA" id="ARBA00042775"/>
    </source>
</evidence>
<feature type="domain" description="PpiC" evidence="13">
    <location>
        <begin position="270"/>
        <end position="359"/>
    </location>
</feature>
<evidence type="ECO:0000256" key="3">
    <source>
        <dbReference type="ARBA" id="ARBA00022519"/>
    </source>
</evidence>
<keyword evidence="11 14" id="KW-0413">Isomerase</keyword>
<dbReference type="Pfam" id="PF13145">
    <property type="entry name" value="Rotamase_2"/>
    <property type="match status" value="1"/>
</dbReference>
<feature type="transmembrane region" description="Helical" evidence="12">
    <location>
        <begin position="12"/>
        <end position="34"/>
    </location>
</feature>
<sequence>MMDNLRAASNSVVLKVILAAIMLSFILTGVGGYLTGGSANYAAEVNGQEINSANFEQSFNNERNRLQQQLGDNFSQLMGNDAYIKQLRQDVLNRMINDLLIDQYAAKLGMAIGDDQVKLSIQNSPEFFTDGKFDNAKYRDLLNRVNLAPEQYAEIVRKQLLSQQVVRAFAGSDFALPVEAESTAALIQQKRDVRLAPINTAALAEKKEAMPSDEQVKAFYEQNKTRFTTPESVKVSYIEVDAASLGDGLTVSEQEIADFYQKNKPMYIQKSRFNYSVIVLDKESDAKAVLEQLKQGGDFAALAKEKSIDKDSGAKGGDLGWLESTAIPDDILAAKLTEKGQLSGVIHSDLGYLVVRLNGSEEAKEKPLADVKKEITQALLQDKSYEKYEDLQTKMLDATANDKFSLDGAAKAAGLKVVETDWFTRDDVPQALNYPEVTQAVFGGELFGAKGAPGANSDLITVEGDRAFMLRIAEHRPEAVKKFEDVAADITALLKRQNITEMARKQAQELVTALQAGKGDEALAAAGVKFGDKQEVTRFSDDAQISDSVFALPLPKDGKPAFGVASDMKGNVVLVALDAVAPGKLEDKQAQAVTAQLAQQNGSMALDALINSLRAQAKIKIGEAAGVK</sequence>
<comment type="subcellular location">
    <subcellularLocation>
        <location evidence="1">Cell inner membrane</location>
        <topology evidence="1">Single-pass type II membrane protein</topology>
        <orientation evidence="1">Periplasmic side</orientation>
    </subcellularLocation>
</comment>
<keyword evidence="5 12" id="KW-1133">Transmembrane helix</keyword>
<dbReference type="PANTHER" id="PTHR47529:SF1">
    <property type="entry name" value="PERIPLASMIC CHAPERONE PPID"/>
    <property type="match status" value="1"/>
</dbReference>
<name>A0AAV5MWJ6_9GAMM</name>
<dbReference type="EMBL" id="BRLH01000001">
    <property type="protein sequence ID" value="GKX54040.1"/>
    <property type="molecule type" value="Genomic_DNA"/>
</dbReference>
<dbReference type="PANTHER" id="PTHR47529">
    <property type="entry name" value="PEPTIDYL-PROLYL CIS-TRANS ISOMERASE D"/>
    <property type="match status" value="1"/>
</dbReference>
<keyword evidence="3" id="KW-0997">Cell inner membrane</keyword>
<dbReference type="PROSITE" id="PS01096">
    <property type="entry name" value="PPIC_PPIASE_1"/>
    <property type="match status" value="1"/>
</dbReference>
<dbReference type="GO" id="GO:0005886">
    <property type="term" value="C:plasma membrane"/>
    <property type="evidence" value="ECO:0007669"/>
    <property type="project" value="UniProtKB-SubCell"/>
</dbReference>
<evidence type="ECO:0000256" key="11">
    <source>
        <dbReference type="PROSITE-ProRule" id="PRU00278"/>
    </source>
</evidence>
<dbReference type="InterPro" id="IPR046357">
    <property type="entry name" value="PPIase_dom_sf"/>
</dbReference>
<keyword evidence="7" id="KW-0143">Chaperone</keyword>
<dbReference type="SUPFAM" id="SSF109998">
    <property type="entry name" value="Triger factor/SurA peptide-binding domain-like"/>
    <property type="match status" value="1"/>
</dbReference>
<keyword evidence="2" id="KW-1003">Cell membrane</keyword>
<dbReference type="SUPFAM" id="SSF54534">
    <property type="entry name" value="FKBP-like"/>
    <property type="match status" value="1"/>
</dbReference>
<keyword evidence="11" id="KW-0697">Rotamase</keyword>
<evidence type="ECO:0000256" key="9">
    <source>
        <dbReference type="ARBA" id="ARBA00040743"/>
    </source>
</evidence>
<comment type="similarity">
    <text evidence="8">Belongs to the PpiD chaperone family.</text>
</comment>
<evidence type="ECO:0000313" key="14">
    <source>
        <dbReference type="EMBL" id="GKX54040.1"/>
    </source>
</evidence>
<evidence type="ECO:0000256" key="6">
    <source>
        <dbReference type="ARBA" id="ARBA00023136"/>
    </source>
</evidence>
<dbReference type="InterPro" id="IPR052029">
    <property type="entry name" value="PpiD_chaperone"/>
</dbReference>
<reference evidence="14" key="1">
    <citation type="submission" date="2022-06" db="EMBL/GenBank/DDBJ databases">
        <title>Draft genome sequences of Leminorella grimontii str. JCM5902.</title>
        <authorList>
            <person name="Wakabayashi Y."/>
            <person name="Kojima K."/>
        </authorList>
    </citation>
    <scope>NUCLEOTIDE SEQUENCE</scope>
    <source>
        <strain evidence="14">JCM 5902</strain>
    </source>
</reference>
<comment type="caution">
    <text evidence="14">The sequence shown here is derived from an EMBL/GenBank/DDBJ whole genome shotgun (WGS) entry which is preliminary data.</text>
</comment>
<evidence type="ECO:0000256" key="12">
    <source>
        <dbReference type="SAM" id="Phobius"/>
    </source>
</evidence>
<keyword evidence="15" id="KW-1185">Reference proteome</keyword>
<keyword evidence="6 12" id="KW-0472">Membrane</keyword>